<name>A0ABV9XKS1_9ACTN</name>
<dbReference type="EMBL" id="JBHSJD010000017">
    <property type="protein sequence ID" value="MFC5024763.1"/>
    <property type="molecule type" value="Genomic_DNA"/>
</dbReference>
<gene>
    <name evidence="2" type="ORF">ACFPM3_21800</name>
</gene>
<sequence>MTHWTPHPELLVSRTAADYLSRKPATVLTEKQVRRAVQVAHDVKGLIPASLTVAQLRVLFTAPPDWLLDHHRTLIAKGVATARHEVVLEDGAEPPRPRETPEPPPVQRRRTPQQAPGNAPRTARPSAPLIPVFREPTL</sequence>
<feature type="compositionally biased region" description="Basic and acidic residues" evidence="1">
    <location>
        <begin position="87"/>
        <end position="101"/>
    </location>
</feature>
<reference evidence="3" key="1">
    <citation type="journal article" date="2019" name="Int. J. Syst. Evol. Microbiol.">
        <title>The Global Catalogue of Microorganisms (GCM) 10K type strain sequencing project: providing services to taxonomists for standard genome sequencing and annotation.</title>
        <authorList>
            <consortium name="The Broad Institute Genomics Platform"/>
            <consortium name="The Broad Institute Genome Sequencing Center for Infectious Disease"/>
            <person name="Wu L."/>
            <person name="Ma J."/>
        </authorList>
    </citation>
    <scope>NUCLEOTIDE SEQUENCE [LARGE SCALE GENOMIC DNA]</scope>
    <source>
        <strain evidence="3">CGMCC 4.1648</strain>
    </source>
</reference>
<feature type="region of interest" description="Disordered" evidence="1">
    <location>
        <begin position="87"/>
        <end position="138"/>
    </location>
</feature>
<keyword evidence="3" id="KW-1185">Reference proteome</keyword>
<dbReference type="Proteomes" id="UP001595829">
    <property type="component" value="Unassembled WGS sequence"/>
</dbReference>
<accession>A0ABV9XKS1</accession>
<dbReference type="RefSeq" id="WP_345691262.1">
    <property type="nucleotide sequence ID" value="NZ_BAABIT010000001.1"/>
</dbReference>
<comment type="caution">
    <text evidence="2">The sequence shown here is derived from an EMBL/GenBank/DDBJ whole genome shotgun (WGS) entry which is preliminary data.</text>
</comment>
<organism evidence="2 3">
    <name type="scientific">Streptomyces coeruleoprunus</name>
    <dbReference type="NCBI Taxonomy" id="285563"/>
    <lineage>
        <taxon>Bacteria</taxon>
        <taxon>Bacillati</taxon>
        <taxon>Actinomycetota</taxon>
        <taxon>Actinomycetes</taxon>
        <taxon>Kitasatosporales</taxon>
        <taxon>Streptomycetaceae</taxon>
        <taxon>Streptomyces</taxon>
    </lineage>
</organism>
<protein>
    <submittedName>
        <fullName evidence="2">Uncharacterized protein</fullName>
    </submittedName>
</protein>
<evidence type="ECO:0000313" key="2">
    <source>
        <dbReference type="EMBL" id="MFC5024763.1"/>
    </source>
</evidence>
<proteinExistence type="predicted"/>
<evidence type="ECO:0000256" key="1">
    <source>
        <dbReference type="SAM" id="MobiDB-lite"/>
    </source>
</evidence>
<evidence type="ECO:0000313" key="3">
    <source>
        <dbReference type="Proteomes" id="UP001595829"/>
    </source>
</evidence>